<accession>A0ABS8W3N9</accession>
<proteinExistence type="inferred from homology"/>
<gene>
    <name evidence="4 5" type="primary">syd</name>
    <name evidence="5" type="ORF">K6Y31_01800</name>
</gene>
<dbReference type="InterPro" id="IPR038228">
    <property type="entry name" value="Syd_sf"/>
</dbReference>
<dbReference type="InterPro" id="IPR009948">
    <property type="entry name" value="Syd"/>
</dbReference>
<dbReference type="HAMAP" id="MF_01104">
    <property type="entry name" value="Syd"/>
    <property type="match status" value="1"/>
</dbReference>
<evidence type="ECO:0000256" key="1">
    <source>
        <dbReference type="ARBA" id="ARBA00022475"/>
    </source>
</evidence>
<dbReference type="Proteomes" id="UP001201273">
    <property type="component" value="Unassembled WGS sequence"/>
</dbReference>
<comment type="caution">
    <text evidence="5">The sequence shown here is derived from an EMBL/GenBank/DDBJ whole genome shotgun (WGS) entry which is preliminary data.</text>
</comment>
<keyword evidence="1 4" id="KW-1003">Cell membrane</keyword>
<comment type="function">
    <text evidence="4">Interacts with the SecY protein in vivo. May bind preferentially to an uncomplexed state of SecY, thus functioning either as a chelating agent for excess SecY in the cell or as a regulatory factor that negatively controls the translocase function.</text>
</comment>
<organism evidence="5 6">
    <name type="scientific">Motilimonas cestriensis</name>
    <dbReference type="NCBI Taxonomy" id="2742685"/>
    <lineage>
        <taxon>Bacteria</taxon>
        <taxon>Pseudomonadati</taxon>
        <taxon>Pseudomonadota</taxon>
        <taxon>Gammaproteobacteria</taxon>
        <taxon>Alteromonadales</taxon>
        <taxon>Alteromonadales genera incertae sedis</taxon>
        <taxon>Motilimonas</taxon>
    </lineage>
</organism>
<protein>
    <recommendedName>
        <fullName evidence="4">Protein Syd</fullName>
    </recommendedName>
</protein>
<evidence type="ECO:0000256" key="2">
    <source>
        <dbReference type="ARBA" id="ARBA00022519"/>
    </source>
</evidence>
<dbReference type="CDD" id="cd16323">
    <property type="entry name" value="Syd"/>
    <property type="match status" value="1"/>
</dbReference>
<reference evidence="5 6" key="1">
    <citation type="journal article" date="2022" name="Environ. Microbiol. Rep.">
        <title>Eco-phylogenetic analyses reveal divergent evolution of vitamin B12 metabolism in the marine bacterial family 'Psychromonadaceae'.</title>
        <authorList>
            <person name="Jin X."/>
            <person name="Yang Y."/>
            <person name="Cao H."/>
            <person name="Gao B."/>
            <person name="Zhao Z."/>
        </authorList>
    </citation>
    <scope>NUCLEOTIDE SEQUENCE [LARGE SCALE GENOMIC DNA]</scope>
    <source>
        <strain evidence="5 6">MKS20</strain>
    </source>
</reference>
<dbReference type="Gene3D" id="3.40.1580.20">
    <property type="entry name" value="Syd protein"/>
    <property type="match status" value="1"/>
</dbReference>
<evidence type="ECO:0000256" key="3">
    <source>
        <dbReference type="ARBA" id="ARBA00023136"/>
    </source>
</evidence>
<keyword evidence="6" id="KW-1185">Reference proteome</keyword>
<comment type="similarity">
    <text evidence="4">Belongs to the Syd family.</text>
</comment>
<name>A0ABS8W3N9_9GAMM</name>
<keyword evidence="2 4" id="KW-0997">Cell inner membrane</keyword>
<dbReference type="EMBL" id="JAIMJA010000002">
    <property type="protein sequence ID" value="MCE2593549.1"/>
    <property type="molecule type" value="Genomic_DNA"/>
</dbReference>
<dbReference type="Pfam" id="PF07348">
    <property type="entry name" value="Syd"/>
    <property type="match status" value="1"/>
</dbReference>
<comment type="subcellular location">
    <subcellularLocation>
        <location evidence="4">Cell inner membrane</location>
        <topology evidence="4">Peripheral membrane protein</topology>
        <orientation evidence="4">Cytoplasmic side</orientation>
    </subcellularLocation>
    <text evidence="4">Loosely associated with the cytoplasmic side of the inner membrane, probably via SecY.</text>
</comment>
<evidence type="ECO:0000256" key="4">
    <source>
        <dbReference type="HAMAP-Rule" id="MF_01104"/>
    </source>
</evidence>
<keyword evidence="3 4" id="KW-0472">Membrane</keyword>
<evidence type="ECO:0000313" key="6">
    <source>
        <dbReference type="Proteomes" id="UP001201273"/>
    </source>
</evidence>
<evidence type="ECO:0000313" key="5">
    <source>
        <dbReference type="EMBL" id="MCE2593549.1"/>
    </source>
</evidence>
<dbReference type="RefSeq" id="WP_233051155.1">
    <property type="nucleotide sequence ID" value="NZ_JAIMJA010000002.1"/>
</dbReference>
<sequence>MAQSPSLVELSDFLQRCQAYWAEQNQWPEVEFDEQWPSPCQRSGAIDGIITWQPEPNPSNVNFDNIAAALECQIHPDISAFYCQWFADSIPCTFTSAEVNKYPLELIQAWNQDDFERLQENIIAHVLMQRRIKQPDTIFIASCEDEMQIISVVNETGEVILEQLGKGKIRTLAANLPEFLSQLSPAQ</sequence>
<dbReference type="NCBIfam" id="NF003439">
    <property type="entry name" value="PRK04968.1"/>
    <property type="match status" value="1"/>
</dbReference>